<evidence type="ECO:0000256" key="6">
    <source>
        <dbReference type="ARBA" id="ARBA00022695"/>
    </source>
</evidence>
<dbReference type="SUPFAM" id="SSF82114">
    <property type="entry name" value="Riboflavin kinase-like"/>
    <property type="match status" value="1"/>
</dbReference>
<dbReference type="Gene3D" id="2.40.30.30">
    <property type="entry name" value="Riboflavin kinase-like"/>
    <property type="match status" value="1"/>
</dbReference>
<keyword evidence="6 14" id="KW-0548">Nucleotidyltransferase</keyword>
<dbReference type="EMBL" id="JAKNCJ010000001">
    <property type="protein sequence ID" value="MCL6422093.1"/>
    <property type="molecule type" value="Genomic_DNA"/>
</dbReference>
<dbReference type="GO" id="GO:0008531">
    <property type="term" value="F:riboflavin kinase activity"/>
    <property type="evidence" value="ECO:0007669"/>
    <property type="project" value="UniProtKB-EC"/>
</dbReference>
<comment type="pathway">
    <text evidence="2 14">Cofactor biosynthesis; FMN biosynthesis; FMN from riboflavin (ATP route): step 1/1.</text>
</comment>
<evidence type="ECO:0000259" key="15">
    <source>
        <dbReference type="SMART" id="SM00904"/>
    </source>
</evidence>
<evidence type="ECO:0000256" key="10">
    <source>
        <dbReference type="ARBA" id="ARBA00022840"/>
    </source>
</evidence>
<dbReference type="EC" id="2.7.7.2" evidence="14"/>
<evidence type="ECO:0000256" key="11">
    <source>
        <dbReference type="ARBA" id="ARBA00023268"/>
    </source>
</evidence>
<organism evidence="16 17">
    <name type="scientific">Brachybacterium equifaecis</name>
    <dbReference type="NCBI Taxonomy" id="2910770"/>
    <lineage>
        <taxon>Bacteria</taxon>
        <taxon>Bacillati</taxon>
        <taxon>Actinomycetota</taxon>
        <taxon>Actinomycetes</taxon>
        <taxon>Micrococcales</taxon>
        <taxon>Dermabacteraceae</taxon>
        <taxon>Brachybacterium</taxon>
    </lineage>
</organism>
<evidence type="ECO:0000256" key="7">
    <source>
        <dbReference type="ARBA" id="ARBA00022741"/>
    </source>
</evidence>
<comment type="similarity">
    <text evidence="14">Belongs to the ribF family.</text>
</comment>
<evidence type="ECO:0000256" key="12">
    <source>
        <dbReference type="ARBA" id="ARBA00047880"/>
    </source>
</evidence>
<evidence type="ECO:0000256" key="5">
    <source>
        <dbReference type="ARBA" id="ARBA00022679"/>
    </source>
</evidence>
<evidence type="ECO:0000256" key="3">
    <source>
        <dbReference type="ARBA" id="ARBA00022630"/>
    </source>
</evidence>
<dbReference type="InterPro" id="IPR015865">
    <property type="entry name" value="Riboflavin_kinase_bac/euk"/>
</dbReference>
<keyword evidence="10 14" id="KW-0067">ATP-binding</keyword>
<evidence type="ECO:0000256" key="13">
    <source>
        <dbReference type="ARBA" id="ARBA00049494"/>
    </source>
</evidence>
<dbReference type="PIRSF" id="PIRSF004491">
    <property type="entry name" value="FAD_Synth"/>
    <property type="match status" value="1"/>
</dbReference>
<dbReference type="NCBIfam" id="NF004160">
    <property type="entry name" value="PRK05627.1-3"/>
    <property type="match status" value="1"/>
</dbReference>
<evidence type="ECO:0000256" key="4">
    <source>
        <dbReference type="ARBA" id="ARBA00022643"/>
    </source>
</evidence>
<dbReference type="RefSeq" id="WP_249736251.1">
    <property type="nucleotide sequence ID" value="NZ_JAKNCJ010000001.1"/>
</dbReference>
<keyword evidence="7 14" id="KW-0547">Nucleotide-binding</keyword>
<keyword evidence="17" id="KW-1185">Reference proteome</keyword>
<gene>
    <name evidence="16" type="ORF">Bequi_01590</name>
</gene>
<protein>
    <recommendedName>
        <fullName evidence="14">Riboflavin biosynthesis protein</fullName>
    </recommendedName>
    <domain>
        <recommendedName>
            <fullName evidence="14">Riboflavin kinase</fullName>
            <ecNumber evidence="14">2.7.1.26</ecNumber>
        </recommendedName>
        <alternativeName>
            <fullName evidence="14">Flavokinase</fullName>
        </alternativeName>
    </domain>
    <domain>
        <recommendedName>
            <fullName evidence="14">FMN adenylyltransferase</fullName>
            <ecNumber evidence="14">2.7.7.2</ecNumber>
        </recommendedName>
        <alternativeName>
            <fullName evidence="14">FAD pyrophosphorylase</fullName>
        </alternativeName>
        <alternativeName>
            <fullName evidence="14">FAD synthase</fullName>
        </alternativeName>
    </domain>
</protein>
<evidence type="ECO:0000313" key="16">
    <source>
        <dbReference type="EMBL" id="MCL6422093.1"/>
    </source>
</evidence>
<comment type="catalytic activity">
    <reaction evidence="12 14">
        <text>riboflavin + ATP = FMN + ADP + H(+)</text>
        <dbReference type="Rhea" id="RHEA:14357"/>
        <dbReference type="ChEBI" id="CHEBI:15378"/>
        <dbReference type="ChEBI" id="CHEBI:30616"/>
        <dbReference type="ChEBI" id="CHEBI:57986"/>
        <dbReference type="ChEBI" id="CHEBI:58210"/>
        <dbReference type="ChEBI" id="CHEBI:456216"/>
        <dbReference type="EC" id="2.7.1.26"/>
    </reaction>
</comment>
<dbReference type="InterPro" id="IPR014729">
    <property type="entry name" value="Rossmann-like_a/b/a_fold"/>
</dbReference>
<dbReference type="Proteomes" id="UP001203761">
    <property type="component" value="Unassembled WGS sequence"/>
</dbReference>
<reference evidence="16" key="1">
    <citation type="submission" date="2022-02" db="EMBL/GenBank/DDBJ databases">
        <authorList>
            <person name="Lee M."/>
            <person name="Kim S.-J."/>
            <person name="Jung M.-Y."/>
        </authorList>
    </citation>
    <scope>NUCLEOTIDE SEQUENCE</scope>
    <source>
        <strain evidence="16">JHP9</strain>
    </source>
</reference>
<keyword evidence="5 14" id="KW-0808">Transferase</keyword>
<evidence type="ECO:0000256" key="9">
    <source>
        <dbReference type="ARBA" id="ARBA00022827"/>
    </source>
</evidence>
<dbReference type="PANTHER" id="PTHR22749">
    <property type="entry name" value="RIBOFLAVIN KINASE/FMN ADENYLYLTRANSFERASE"/>
    <property type="match status" value="1"/>
</dbReference>
<evidence type="ECO:0000313" key="17">
    <source>
        <dbReference type="Proteomes" id="UP001203761"/>
    </source>
</evidence>
<dbReference type="PANTHER" id="PTHR22749:SF6">
    <property type="entry name" value="RIBOFLAVIN KINASE"/>
    <property type="match status" value="1"/>
</dbReference>
<keyword evidence="9 14" id="KW-0274">FAD</keyword>
<evidence type="ECO:0000256" key="8">
    <source>
        <dbReference type="ARBA" id="ARBA00022777"/>
    </source>
</evidence>
<keyword evidence="4 14" id="KW-0288">FMN</keyword>
<evidence type="ECO:0000256" key="14">
    <source>
        <dbReference type="PIRNR" id="PIRNR004491"/>
    </source>
</evidence>
<dbReference type="InterPro" id="IPR002606">
    <property type="entry name" value="Riboflavin_kinase_bac"/>
</dbReference>
<evidence type="ECO:0000256" key="1">
    <source>
        <dbReference type="ARBA" id="ARBA00004726"/>
    </source>
</evidence>
<sequence>MTRAQIWHSLDDVPADLGPSAVTIGNFDGVHAGHRFVLETLREAAAARSLAPVALTFWPHPRHVMHTPGEPPLLTAREDRDRLLLLDGVAGVLDLPFTWEFAQHTAEEFVRRFLVEGLGMRCIVMGADSRFGRGNTGGAEEMRALGERYGFEVIVLPDLGPAGPGSGRISSSAVREALLRGDIPAATAMLGRLHTVTDTVRHGFKRGRELGFPTANLGPRPEGLVPADGVYAGFLTVVAQDPAHVGTAPLLGAPATISIGTNPTFHDGSAAAGEEPPRMVEAYVHGDHDLDLYGDTVRLEFVERQRPTLRFDSAAELVAQMEFDKDVTRRTLSALARDASNPL</sequence>
<dbReference type="EC" id="2.7.1.26" evidence="14"/>
<accession>A0ABT0QY58</accession>
<dbReference type="CDD" id="cd02064">
    <property type="entry name" value="FAD_synthetase_N"/>
    <property type="match status" value="1"/>
</dbReference>
<comment type="pathway">
    <text evidence="1 14">Cofactor biosynthesis; FAD biosynthesis; FAD from FMN: step 1/1.</text>
</comment>
<feature type="domain" description="Riboflavin kinase" evidence="15">
    <location>
        <begin position="189"/>
        <end position="333"/>
    </location>
</feature>
<dbReference type="InterPro" id="IPR023468">
    <property type="entry name" value="Riboflavin_kinase"/>
</dbReference>
<name>A0ABT0QY58_9MICO</name>
<dbReference type="InterPro" id="IPR015864">
    <property type="entry name" value="FAD_synthase"/>
</dbReference>
<comment type="catalytic activity">
    <reaction evidence="13 14">
        <text>FMN + ATP + H(+) = FAD + diphosphate</text>
        <dbReference type="Rhea" id="RHEA:17237"/>
        <dbReference type="ChEBI" id="CHEBI:15378"/>
        <dbReference type="ChEBI" id="CHEBI:30616"/>
        <dbReference type="ChEBI" id="CHEBI:33019"/>
        <dbReference type="ChEBI" id="CHEBI:57692"/>
        <dbReference type="ChEBI" id="CHEBI:58210"/>
        <dbReference type="EC" id="2.7.7.2"/>
    </reaction>
</comment>
<dbReference type="SUPFAM" id="SSF52374">
    <property type="entry name" value="Nucleotidylyl transferase"/>
    <property type="match status" value="1"/>
</dbReference>
<dbReference type="Pfam" id="PF06574">
    <property type="entry name" value="FAD_syn"/>
    <property type="match status" value="1"/>
</dbReference>
<evidence type="ECO:0000256" key="2">
    <source>
        <dbReference type="ARBA" id="ARBA00005201"/>
    </source>
</evidence>
<dbReference type="InterPro" id="IPR023465">
    <property type="entry name" value="Riboflavin_kinase_dom_sf"/>
</dbReference>
<comment type="caution">
    <text evidence="16">The sequence shown here is derived from an EMBL/GenBank/DDBJ whole genome shotgun (WGS) entry which is preliminary data.</text>
</comment>
<dbReference type="GO" id="GO:0003919">
    <property type="term" value="F:FMN adenylyltransferase activity"/>
    <property type="evidence" value="ECO:0007669"/>
    <property type="project" value="UniProtKB-EC"/>
</dbReference>
<keyword evidence="11" id="KW-0511">Multifunctional enzyme</keyword>
<keyword evidence="3 14" id="KW-0285">Flavoprotein</keyword>
<keyword evidence="8 14" id="KW-0418">Kinase</keyword>
<proteinExistence type="inferred from homology"/>
<dbReference type="Pfam" id="PF01687">
    <property type="entry name" value="Flavokinase"/>
    <property type="match status" value="1"/>
</dbReference>
<dbReference type="Gene3D" id="3.40.50.620">
    <property type="entry name" value="HUPs"/>
    <property type="match status" value="1"/>
</dbReference>
<dbReference type="SMART" id="SM00904">
    <property type="entry name" value="Flavokinase"/>
    <property type="match status" value="1"/>
</dbReference>